<keyword evidence="1 5" id="KW-0597">Phosphoprotein</keyword>
<comment type="caution">
    <text evidence="9">The sequence shown here is derived from an EMBL/GenBank/DDBJ whole genome shotgun (WGS) entry which is preliminary data.</text>
</comment>
<evidence type="ECO:0000313" key="10">
    <source>
        <dbReference type="Proteomes" id="UP001500928"/>
    </source>
</evidence>
<dbReference type="InterPro" id="IPR001789">
    <property type="entry name" value="Sig_transdc_resp-reg_receiver"/>
</dbReference>
<dbReference type="InterPro" id="IPR011712">
    <property type="entry name" value="Sig_transdc_His_kin_sub3_dim/P"/>
</dbReference>
<keyword evidence="6" id="KW-0472">Membrane</keyword>
<keyword evidence="6" id="KW-1133">Transmembrane helix</keyword>
<dbReference type="PROSITE" id="PS00622">
    <property type="entry name" value="HTH_LUXR_1"/>
    <property type="match status" value="1"/>
</dbReference>
<evidence type="ECO:0000256" key="1">
    <source>
        <dbReference type="ARBA" id="ARBA00022553"/>
    </source>
</evidence>
<dbReference type="InterPro" id="IPR058245">
    <property type="entry name" value="NreC/VraR/RcsB-like_REC"/>
</dbReference>
<dbReference type="Pfam" id="PF07730">
    <property type="entry name" value="HisKA_3"/>
    <property type="match status" value="1"/>
</dbReference>
<dbReference type="SUPFAM" id="SSF46894">
    <property type="entry name" value="C-terminal effector domain of the bipartite response regulators"/>
    <property type="match status" value="1"/>
</dbReference>
<dbReference type="SUPFAM" id="SSF52172">
    <property type="entry name" value="CheY-like"/>
    <property type="match status" value="1"/>
</dbReference>
<reference evidence="10" key="1">
    <citation type="journal article" date="2019" name="Int. J. Syst. Evol. Microbiol.">
        <title>The Global Catalogue of Microorganisms (GCM) 10K type strain sequencing project: providing services to taxonomists for standard genome sequencing and annotation.</title>
        <authorList>
            <consortium name="The Broad Institute Genomics Platform"/>
            <consortium name="The Broad Institute Genome Sequencing Center for Infectious Disease"/>
            <person name="Wu L."/>
            <person name="Ma J."/>
        </authorList>
    </citation>
    <scope>NUCLEOTIDE SEQUENCE [LARGE SCALE GENOMIC DNA]</scope>
    <source>
        <strain evidence="10">JCM 17979</strain>
    </source>
</reference>
<proteinExistence type="predicted"/>
<evidence type="ECO:0000256" key="6">
    <source>
        <dbReference type="SAM" id="Phobius"/>
    </source>
</evidence>
<keyword evidence="4" id="KW-0804">Transcription</keyword>
<accession>A0ABP9BPM4</accession>
<sequence length="543" mass="56610">MVGTVREAARPDGARPLPAVTGLAVAVLVAAAAAVEIGPPSAPSPRPLDVGAIALAATVAAAVALGRRHPVTSLVVLDAVVLAWFAGPYPGRLVAVVPLLGCYTLAAARGWRWGLAGAALTALTQIVAIRVVLHDVDTVAVVPLAVLLAATAASAGTAVGYYRALLVATRAELARETAMRDERARRLVAEERLRIARELHDVVGHSLATISVQAGMGLHVIDRQPDRAREALAAVKQLSDTGLTDVKSVLGVLRTDTPDEPDPSGLDRLASLLAGVEGAGLRVEVDVDRHGPPLPAPVDLAAYRIVRGPRRAPGARMTADDPVRVLVVDDEALVRSGFRVLVDAEPDMAVVGEAADGAGAVELARRTRPDVVLMDIRMPDVDGLTATRRIAADPDLAAVHVLVLTTFDHDEYVVDALGAGAAGFLVKNTEPRQLLHGIRVVAGGEALLSPGPTRRLVARLVERPGGAPPVDGRALSELTAREREIVALVAHGLSNAEIAGALTISHATVKTHVGRAMVKLDAHDRAQLVVIAYRSHLVSPPAR</sequence>
<organism evidence="9 10">
    <name type="scientific">Actinomycetospora chlora</name>
    <dbReference type="NCBI Taxonomy" id="663608"/>
    <lineage>
        <taxon>Bacteria</taxon>
        <taxon>Bacillati</taxon>
        <taxon>Actinomycetota</taxon>
        <taxon>Actinomycetes</taxon>
        <taxon>Pseudonocardiales</taxon>
        <taxon>Pseudonocardiaceae</taxon>
        <taxon>Actinomycetospora</taxon>
    </lineage>
</organism>
<feature type="domain" description="Response regulatory" evidence="8">
    <location>
        <begin position="324"/>
        <end position="442"/>
    </location>
</feature>
<dbReference type="EMBL" id="BAABHO010000034">
    <property type="protein sequence ID" value="GAA4798702.1"/>
    <property type="molecule type" value="Genomic_DNA"/>
</dbReference>
<dbReference type="Gene3D" id="3.40.50.2300">
    <property type="match status" value="1"/>
</dbReference>
<keyword evidence="6" id="KW-0812">Transmembrane</keyword>
<keyword evidence="3" id="KW-0238">DNA-binding</keyword>
<evidence type="ECO:0000313" key="9">
    <source>
        <dbReference type="EMBL" id="GAA4798702.1"/>
    </source>
</evidence>
<dbReference type="InterPro" id="IPR011006">
    <property type="entry name" value="CheY-like_superfamily"/>
</dbReference>
<feature type="domain" description="HTH luxR-type" evidence="7">
    <location>
        <begin position="471"/>
        <end position="536"/>
    </location>
</feature>
<dbReference type="PRINTS" id="PR00038">
    <property type="entry name" value="HTHLUXR"/>
</dbReference>
<protein>
    <submittedName>
        <fullName evidence="9">Uncharacterized protein</fullName>
    </submittedName>
</protein>
<dbReference type="PROSITE" id="PS50043">
    <property type="entry name" value="HTH_LUXR_2"/>
    <property type="match status" value="1"/>
</dbReference>
<dbReference type="SMART" id="SM00448">
    <property type="entry name" value="REC"/>
    <property type="match status" value="1"/>
</dbReference>
<evidence type="ECO:0000259" key="7">
    <source>
        <dbReference type="PROSITE" id="PS50043"/>
    </source>
</evidence>
<keyword evidence="2" id="KW-0805">Transcription regulation</keyword>
<dbReference type="Pfam" id="PF00072">
    <property type="entry name" value="Response_reg"/>
    <property type="match status" value="1"/>
</dbReference>
<dbReference type="PANTHER" id="PTHR43214:SF24">
    <property type="entry name" value="TRANSCRIPTIONAL REGULATORY PROTEIN NARL-RELATED"/>
    <property type="match status" value="1"/>
</dbReference>
<dbReference type="InterPro" id="IPR000792">
    <property type="entry name" value="Tscrpt_reg_LuxR_C"/>
</dbReference>
<gene>
    <name evidence="9" type="ORF">GCM10023200_39220</name>
</gene>
<dbReference type="CDD" id="cd06170">
    <property type="entry name" value="LuxR_C_like"/>
    <property type="match status" value="1"/>
</dbReference>
<evidence type="ECO:0000256" key="3">
    <source>
        <dbReference type="ARBA" id="ARBA00023125"/>
    </source>
</evidence>
<dbReference type="PANTHER" id="PTHR43214">
    <property type="entry name" value="TWO-COMPONENT RESPONSE REGULATOR"/>
    <property type="match status" value="1"/>
</dbReference>
<dbReference type="Gene3D" id="1.20.5.1930">
    <property type="match status" value="1"/>
</dbReference>
<feature type="transmembrane region" description="Helical" evidence="6">
    <location>
        <begin position="139"/>
        <end position="162"/>
    </location>
</feature>
<name>A0ABP9BPM4_9PSEU</name>
<dbReference type="InterPro" id="IPR039420">
    <property type="entry name" value="WalR-like"/>
</dbReference>
<feature type="transmembrane region" description="Helical" evidence="6">
    <location>
        <begin position="113"/>
        <end position="133"/>
    </location>
</feature>
<dbReference type="Pfam" id="PF00196">
    <property type="entry name" value="GerE"/>
    <property type="match status" value="1"/>
</dbReference>
<feature type="transmembrane region" description="Helical" evidence="6">
    <location>
        <begin position="50"/>
        <end position="69"/>
    </location>
</feature>
<feature type="transmembrane region" description="Helical" evidence="6">
    <location>
        <begin position="20"/>
        <end position="38"/>
    </location>
</feature>
<evidence type="ECO:0000256" key="2">
    <source>
        <dbReference type="ARBA" id="ARBA00023015"/>
    </source>
</evidence>
<evidence type="ECO:0000259" key="8">
    <source>
        <dbReference type="PROSITE" id="PS50110"/>
    </source>
</evidence>
<dbReference type="SMART" id="SM00421">
    <property type="entry name" value="HTH_LUXR"/>
    <property type="match status" value="1"/>
</dbReference>
<dbReference type="PROSITE" id="PS50110">
    <property type="entry name" value="RESPONSE_REGULATORY"/>
    <property type="match status" value="1"/>
</dbReference>
<dbReference type="Proteomes" id="UP001500928">
    <property type="component" value="Unassembled WGS sequence"/>
</dbReference>
<dbReference type="InterPro" id="IPR016032">
    <property type="entry name" value="Sig_transdc_resp-reg_C-effctor"/>
</dbReference>
<feature type="modified residue" description="4-aspartylphosphate" evidence="5">
    <location>
        <position position="375"/>
    </location>
</feature>
<keyword evidence="10" id="KW-1185">Reference proteome</keyword>
<evidence type="ECO:0000256" key="5">
    <source>
        <dbReference type="PROSITE-ProRule" id="PRU00169"/>
    </source>
</evidence>
<dbReference type="CDD" id="cd17535">
    <property type="entry name" value="REC_NarL-like"/>
    <property type="match status" value="1"/>
</dbReference>
<evidence type="ECO:0000256" key="4">
    <source>
        <dbReference type="ARBA" id="ARBA00023163"/>
    </source>
</evidence>